<dbReference type="Proteomes" id="UP000324222">
    <property type="component" value="Unassembled WGS sequence"/>
</dbReference>
<evidence type="ECO:0000256" key="1">
    <source>
        <dbReference type="SAM" id="MobiDB-lite"/>
    </source>
</evidence>
<proteinExistence type="predicted"/>
<feature type="region of interest" description="Disordered" evidence="1">
    <location>
        <begin position="55"/>
        <end position="75"/>
    </location>
</feature>
<evidence type="ECO:0000313" key="3">
    <source>
        <dbReference type="Proteomes" id="UP000324222"/>
    </source>
</evidence>
<reference evidence="2 3" key="1">
    <citation type="submission" date="2019-05" db="EMBL/GenBank/DDBJ databases">
        <title>Another draft genome of Portunus trituberculatus and its Hox gene families provides insights of decapod evolution.</title>
        <authorList>
            <person name="Jeong J.-H."/>
            <person name="Song I."/>
            <person name="Kim S."/>
            <person name="Choi T."/>
            <person name="Kim D."/>
            <person name="Ryu S."/>
            <person name="Kim W."/>
        </authorList>
    </citation>
    <scope>NUCLEOTIDE SEQUENCE [LARGE SCALE GENOMIC DNA]</scope>
    <source>
        <tissue evidence="2">Muscle</tissue>
    </source>
</reference>
<accession>A0A5B7FUN7</accession>
<evidence type="ECO:0000313" key="2">
    <source>
        <dbReference type="EMBL" id="MPC50272.1"/>
    </source>
</evidence>
<organism evidence="2 3">
    <name type="scientific">Portunus trituberculatus</name>
    <name type="common">Swimming crab</name>
    <name type="synonym">Neptunus trituberculatus</name>
    <dbReference type="NCBI Taxonomy" id="210409"/>
    <lineage>
        <taxon>Eukaryota</taxon>
        <taxon>Metazoa</taxon>
        <taxon>Ecdysozoa</taxon>
        <taxon>Arthropoda</taxon>
        <taxon>Crustacea</taxon>
        <taxon>Multicrustacea</taxon>
        <taxon>Malacostraca</taxon>
        <taxon>Eumalacostraca</taxon>
        <taxon>Eucarida</taxon>
        <taxon>Decapoda</taxon>
        <taxon>Pleocyemata</taxon>
        <taxon>Brachyura</taxon>
        <taxon>Eubrachyura</taxon>
        <taxon>Portunoidea</taxon>
        <taxon>Portunidae</taxon>
        <taxon>Portuninae</taxon>
        <taxon>Portunus</taxon>
    </lineage>
</organism>
<dbReference type="AlphaFoldDB" id="A0A5B7FUN7"/>
<comment type="caution">
    <text evidence="2">The sequence shown here is derived from an EMBL/GenBank/DDBJ whole genome shotgun (WGS) entry which is preliminary data.</text>
</comment>
<dbReference type="EMBL" id="VSRR010009394">
    <property type="protein sequence ID" value="MPC50272.1"/>
    <property type="molecule type" value="Genomic_DNA"/>
</dbReference>
<keyword evidence="3" id="KW-1185">Reference proteome</keyword>
<gene>
    <name evidence="2" type="ORF">E2C01_044095</name>
</gene>
<protein>
    <submittedName>
        <fullName evidence="2">Uncharacterized protein</fullName>
    </submittedName>
</protein>
<sequence length="159" mass="17314">MLRDPLVTPPVRVGICFSELYGNACLSSPFLLPEPLKLPLLGRLHSSPAHRPAYSLVPQRADTNEQDSSRSSRGSKNHYASVVHFPLASLSSFPSSSPSLSLLITHDLLRAVLSLSSHSLTCLSLLTTARLPPFLSDYCDCPPSCLYCIIGILVDHFVK</sequence>
<name>A0A5B7FUN7_PORTR</name>